<sequence>MKQIVFFKKISYPEGKRLLPKSSRDSYSVRSNEIIIFLLQIQVILFLLPCLTVKMVF</sequence>
<dbReference type="AlphaFoldDB" id="A0A0K2TCC6"/>
<reference evidence="2" key="1">
    <citation type="submission" date="2014-05" db="EMBL/GenBank/DDBJ databases">
        <authorList>
            <person name="Chronopoulou M."/>
        </authorList>
    </citation>
    <scope>NUCLEOTIDE SEQUENCE</scope>
    <source>
        <tissue evidence="2">Whole organism</tissue>
    </source>
</reference>
<evidence type="ECO:0000256" key="1">
    <source>
        <dbReference type="SAM" id="Phobius"/>
    </source>
</evidence>
<dbReference type="EMBL" id="HACA01005866">
    <property type="protein sequence ID" value="CDW23227.1"/>
    <property type="molecule type" value="Transcribed_RNA"/>
</dbReference>
<keyword evidence="1" id="KW-0812">Transmembrane</keyword>
<organism evidence="2">
    <name type="scientific">Lepeophtheirus salmonis</name>
    <name type="common">Salmon louse</name>
    <name type="synonym">Caligus salmonis</name>
    <dbReference type="NCBI Taxonomy" id="72036"/>
    <lineage>
        <taxon>Eukaryota</taxon>
        <taxon>Metazoa</taxon>
        <taxon>Ecdysozoa</taxon>
        <taxon>Arthropoda</taxon>
        <taxon>Crustacea</taxon>
        <taxon>Multicrustacea</taxon>
        <taxon>Hexanauplia</taxon>
        <taxon>Copepoda</taxon>
        <taxon>Siphonostomatoida</taxon>
        <taxon>Caligidae</taxon>
        <taxon>Lepeophtheirus</taxon>
    </lineage>
</organism>
<keyword evidence="1" id="KW-1133">Transmembrane helix</keyword>
<name>A0A0K2TCC6_LEPSM</name>
<proteinExistence type="predicted"/>
<evidence type="ECO:0000313" key="2">
    <source>
        <dbReference type="EMBL" id="CDW23227.1"/>
    </source>
</evidence>
<accession>A0A0K2TCC6</accession>
<protein>
    <submittedName>
        <fullName evidence="2">Uncharacterized protein</fullName>
    </submittedName>
</protein>
<feature type="transmembrane region" description="Helical" evidence="1">
    <location>
        <begin position="34"/>
        <end position="53"/>
    </location>
</feature>
<keyword evidence="1" id="KW-0472">Membrane</keyword>